<dbReference type="Proteomes" id="UP001153620">
    <property type="component" value="Chromosome 2"/>
</dbReference>
<dbReference type="EMBL" id="OU895878">
    <property type="protein sequence ID" value="CAG9805625.1"/>
    <property type="molecule type" value="Genomic_DNA"/>
</dbReference>
<keyword evidence="4" id="KW-1185">Reference proteome</keyword>
<reference evidence="3" key="1">
    <citation type="submission" date="2022-01" db="EMBL/GenBank/DDBJ databases">
        <authorList>
            <person name="King R."/>
        </authorList>
    </citation>
    <scope>NUCLEOTIDE SEQUENCE</scope>
</reference>
<evidence type="ECO:0000313" key="4">
    <source>
        <dbReference type="Proteomes" id="UP001153620"/>
    </source>
</evidence>
<dbReference type="AlphaFoldDB" id="A0A9N9RXW2"/>
<evidence type="ECO:0000313" key="3">
    <source>
        <dbReference type="EMBL" id="CAG9805625.1"/>
    </source>
</evidence>
<feature type="chain" id="PRO_5040489438" description="CULT domain-containing protein" evidence="1">
    <location>
        <begin position="19"/>
        <end position="173"/>
    </location>
</feature>
<dbReference type="CDD" id="cd15777">
    <property type="entry name" value="CRBN_C_like"/>
    <property type="match status" value="1"/>
</dbReference>
<organism evidence="3 4">
    <name type="scientific">Chironomus riparius</name>
    <dbReference type="NCBI Taxonomy" id="315576"/>
    <lineage>
        <taxon>Eukaryota</taxon>
        <taxon>Metazoa</taxon>
        <taxon>Ecdysozoa</taxon>
        <taxon>Arthropoda</taxon>
        <taxon>Hexapoda</taxon>
        <taxon>Insecta</taxon>
        <taxon>Pterygota</taxon>
        <taxon>Neoptera</taxon>
        <taxon>Endopterygota</taxon>
        <taxon>Diptera</taxon>
        <taxon>Nematocera</taxon>
        <taxon>Chironomoidea</taxon>
        <taxon>Chironomidae</taxon>
        <taxon>Chironominae</taxon>
        <taxon>Chironomus</taxon>
    </lineage>
</organism>
<dbReference type="Gene3D" id="2.170.150.20">
    <property type="entry name" value="Peptide methionine sulfoxide reductase"/>
    <property type="match status" value="1"/>
</dbReference>
<sequence length="173" mass="19504">MKCQLLIIFAVLINFSILEEHNSTDTTQIEGFLLCKSCGADNSILNLIINNRISEQAVNVQNLTVSNKSIIVQELTNPLGVRFKVILTKKANCFKSKGGWYSGGSWFNKYSWKLCQCPTCKAHVGWMFELTDLVYRNDPFFPGETGFYGIILDSVISESYADSLLMLDKLLQN</sequence>
<accession>A0A9N9RXW2</accession>
<dbReference type="PROSITE" id="PS51788">
    <property type="entry name" value="CULT"/>
    <property type="match status" value="1"/>
</dbReference>
<dbReference type="OrthoDB" id="5778218at2759"/>
<protein>
    <recommendedName>
        <fullName evidence="2">CULT domain-containing protein</fullName>
    </recommendedName>
</protein>
<dbReference type="InterPro" id="IPR034750">
    <property type="entry name" value="CULT"/>
</dbReference>
<reference evidence="3" key="2">
    <citation type="submission" date="2022-10" db="EMBL/GenBank/DDBJ databases">
        <authorList>
            <consortium name="ENA_rothamsted_submissions"/>
            <consortium name="culmorum"/>
            <person name="King R."/>
        </authorList>
    </citation>
    <scope>NUCLEOTIDE SEQUENCE</scope>
</reference>
<gene>
    <name evidence="3" type="ORF">CHIRRI_LOCUS8494</name>
</gene>
<feature type="domain" description="CULT" evidence="2">
    <location>
        <begin position="30"/>
        <end position="159"/>
    </location>
</feature>
<keyword evidence="1" id="KW-0732">Signal</keyword>
<evidence type="ECO:0000256" key="1">
    <source>
        <dbReference type="SAM" id="SignalP"/>
    </source>
</evidence>
<proteinExistence type="predicted"/>
<feature type="signal peptide" evidence="1">
    <location>
        <begin position="1"/>
        <end position="18"/>
    </location>
</feature>
<evidence type="ECO:0000259" key="2">
    <source>
        <dbReference type="PROSITE" id="PS51788"/>
    </source>
</evidence>
<name>A0A9N9RXW2_9DIPT</name>